<evidence type="ECO:0000256" key="1">
    <source>
        <dbReference type="SAM" id="Phobius"/>
    </source>
</evidence>
<keyword evidence="4" id="KW-1185">Reference proteome</keyword>
<organism evidence="3 4">
    <name type="scientific">Paenibacillus thailandensis</name>
    <dbReference type="NCBI Taxonomy" id="393250"/>
    <lineage>
        <taxon>Bacteria</taxon>
        <taxon>Bacillati</taxon>
        <taxon>Bacillota</taxon>
        <taxon>Bacilli</taxon>
        <taxon>Bacillales</taxon>
        <taxon>Paenibacillaceae</taxon>
        <taxon>Paenibacillus</taxon>
    </lineage>
</organism>
<name>A0ABW5R1X2_9BACL</name>
<dbReference type="PANTHER" id="PTHR36834">
    <property type="entry name" value="MEMBRANE PROTEIN-RELATED"/>
    <property type="match status" value="1"/>
</dbReference>
<dbReference type="EMBL" id="JBHUMY010000032">
    <property type="protein sequence ID" value="MFD2662719.1"/>
    <property type="molecule type" value="Genomic_DNA"/>
</dbReference>
<keyword evidence="1" id="KW-0472">Membrane</keyword>
<proteinExistence type="predicted"/>
<dbReference type="InterPro" id="IPR053150">
    <property type="entry name" value="Teicoplanin_resist-assoc"/>
</dbReference>
<dbReference type="InterPro" id="IPR006976">
    <property type="entry name" value="VanZ-like"/>
</dbReference>
<reference evidence="4" key="1">
    <citation type="journal article" date="2019" name="Int. J. Syst. Evol. Microbiol.">
        <title>The Global Catalogue of Microorganisms (GCM) 10K type strain sequencing project: providing services to taxonomists for standard genome sequencing and annotation.</title>
        <authorList>
            <consortium name="The Broad Institute Genomics Platform"/>
            <consortium name="The Broad Institute Genome Sequencing Center for Infectious Disease"/>
            <person name="Wu L."/>
            <person name="Ma J."/>
        </authorList>
    </citation>
    <scope>NUCLEOTIDE SEQUENCE [LARGE SCALE GENOMIC DNA]</scope>
    <source>
        <strain evidence="4">TISTR 1827</strain>
    </source>
</reference>
<keyword evidence="1" id="KW-0812">Transmembrane</keyword>
<evidence type="ECO:0000313" key="3">
    <source>
        <dbReference type="EMBL" id="MFD2662719.1"/>
    </source>
</evidence>
<comment type="caution">
    <text evidence="3">The sequence shown here is derived from an EMBL/GenBank/DDBJ whole genome shotgun (WGS) entry which is preliminary data.</text>
</comment>
<sequence>MKIGSKPAVAVVSALFLFYLYLLIKIILFKFGEVSVTFVWEQFSKSAAHPSRAVAGLLHGNLVPFRTISDSLQRPTFHNMVNLFGNIALFVPFGTMAAILVPNLFVSLLMAFGFSLSLEISQAVLSMGTFDADDLVLNAFGGLTGYWLYQIARSLLPMRTVLHKH</sequence>
<accession>A0ABW5R1X2</accession>
<keyword evidence="1" id="KW-1133">Transmembrane helix</keyword>
<dbReference type="Proteomes" id="UP001597493">
    <property type="component" value="Unassembled WGS sequence"/>
</dbReference>
<feature type="transmembrane region" description="Helical" evidence="1">
    <location>
        <begin position="135"/>
        <end position="152"/>
    </location>
</feature>
<gene>
    <name evidence="3" type="ORF">ACFSW5_20890</name>
</gene>
<evidence type="ECO:0000313" key="4">
    <source>
        <dbReference type="Proteomes" id="UP001597493"/>
    </source>
</evidence>
<feature type="domain" description="VanZ-like" evidence="2">
    <location>
        <begin position="16"/>
        <end position="152"/>
    </location>
</feature>
<dbReference type="RefSeq" id="WP_379277439.1">
    <property type="nucleotide sequence ID" value="NZ_JBHUGT010000042.1"/>
</dbReference>
<dbReference type="Pfam" id="PF04892">
    <property type="entry name" value="VanZ"/>
    <property type="match status" value="1"/>
</dbReference>
<feature type="transmembrane region" description="Helical" evidence="1">
    <location>
        <begin position="87"/>
        <end position="114"/>
    </location>
</feature>
<dbReference type="PANTHER" id="PTHR36834:SF1">
    <property type="entry name" value="INTEGRAL MEMBRANE PROTEIN"/>
    <property type="match status" value="1"/>
</dbReference>
<evidence type="ECO:0000259" key="2">
    <source>
        <dbReference type="Pfam" id="PF04892"/>
    </source>
</evidence>
<protein>
    <submittedName>
        <fullName evidence="3">VanZ family protein</fullName>
    </submittedName>
</protein>
<feature type="transmembrane region" description="Helical" evidence="1">
    <location>
        <begin position="7"/>
        <end position="28"/>
    </location>
</feature>